<gene>
    <name evidence="6" type="ORF">HMPREF9470_00885</name>
</gene>
<dbReference type="RefSeq" id="WP_048929290.1">
    <property type="nucleotide sequence ID" value="NZ_KQ235876.1"/>
</dbReference>
<evidence type="ECO:0000256" key="4">
    <source>
        <dbReference type="ARBA" id="ARBA00034003"/>
    </source>
</evidence>
<dbReference type="GO" id="GO:0006310">
    <property type="term" value="P:DNA recombination"/>
    <property type="evidence" value="ECO:0007669"/>
    <property type="project" value="InterPro"/>
</dbReference>
<dbReference type="InterPro" id="IPR050191">
    <property type="entry name" value="ATP-dep_DNA_ligase"/>
</dbReference>
<evidence type="ECO:0000313" key="6">
    <source>
        <dbReference type="EMBL" id="KMW23669.1"/>
    </source>
</evidence>
<name>A0A0J9CGC0_9FIRM</name>
<dbReference type="Pfam" id="PF01068">
    <property type="entry name" value="DNA_ligase_A_M"/>
    <property type="match status" value="1"/>
</dbReference>
<dbReference type="GO" id="GO:0006281">
    <property type="term" value="P:DNA repair"/>
    <property type="evidence" value="ECO:0007669"/>
    <property type="project" value="InterPro"/>
</dbReference>
<dbReference type="Pfam" id="PF04679">
    <property type="entry name" value="DNA_ligase_A_C"/>
    <property type="match status" value="1"/>
</dbReference>
<dbReference type="GO" id="GO:0005524">
    <property type="term" value="F:ATP binding"/>
    <property type="evidence" value="ECO:0007669"/>
    <property type="project" value="InterPro"/>
</dbReference>
<evidence type="ECO:0000259" key="5">
    <source>
        <dbReference type="PROSITE" id="PS50160"/>
    </source>
</evidence>
<proteinExistence type="inferred from homology"/>
<evidence type="ECO:0000256" key="2">
    <source>
        <dbReference type="ARBA" id="ARBA00012727"/>
    </source>
</evidence>
<dbReference type="Gene3D" id="3.30.470.30">
    <property type="entry name" value="DNA ligase/mRNA capping enzyme"/>
    <property type="match status" value="1"/>
</dbReference>
<organism evidence="6 7">
    <name type="scientific">[Clostridium] citroniae WAL-19142</name>
    <dbReference type="NCBI Taxonomy" id="742734"/>
    <lineage>
        <taxon>Bacteria</taxon>
        <taxon>Bacillati</taxon>
        <taxon>Bacillota</taxon>
        <taxon>Clostridia</taxon>
        <taxon>Lachnospirales</taxon>
        <taxon>Lachnospiraceae</taxon>
        <taxon>Enterocloster</taxon>
    </lineage>
</organism>
<protein>
    <recommendedName>
        <fullName evidence="2">DNA ligase (ATP)</fullName>
        <ecNumber evidence="2">6.5.1.1</ecNumber>
    </recommendedName>
</protein>
<feature type="domain" description="ATP-dependent DNA ligase family profile" evidence="5">
    <location>
        <begin position="109"/>
        <end position="236"/>
    </location>
</feature>
<evidence type="ECO:0000256" key="3">
    <source>
        <dbReference type="ARBA" id="ARBA00022598"/>
    </source>
</evidence>
<comment type="caution">
    <text evidence="6">The sequence shown here is derived from an EMBL/GenBank/DDBJ whole genome shotgun (WGS) entry which is preliminary data.</text>
</comment>
<dbReference type="SUPFAM" id="SSF50249">
    <property type="entry name" value="Nucleic acid-binding proteins"/>
    <property type="match status" value="1"/>
</dbReference>
<dbReference type="OrthoDB" id="9802472at2"/>
<comment type="catalytic activity">
    <reaction evidence="4">
        <text>ATP + (deoxyribonucleotide)n-3'-hydroxyl + 5'-phospho-(deoxyribonucleotide)m = (deoxyribonucleotide)n+m + AMP + diphosphate.</text>
        <dbReference type="EC" id="6.5.1.1"/>
    </reaction>
</comment>
<keyword evidence="3" id="KW-0436">Ligase</keyword>
<dbReference type="InterPro" id="IPR012340">
    <property type="entry name" value="NA-bd_OB-fold"/>
</dbReference>
<dbReference type="PATRIC" id="fig|742734.4.peg.940"/>
<dbReference type="PROSITE" id="PS50160">
    <property type="entry name" value="DNA_LIGASE_A3"/>
    <property type="match status" value="1"/>
</dbReference>
<accession>A0A0J9CGC0</accession>
<dbReference type="GeneID" id="93165662"/>
<evidence type="ECO:0000256" key="1">
    <source>
        <dbReference type="ARBA" id="ARBA00007572"/>
    </source>
</evidence>
<dbReference type="Gene3D" id="2.40.50.140">
    <property type="entry name" value="Nucleic acid-binding proteins"/>
    <property type="match status" value="1"/>
</dbReference>
<dbReference type="InterPro" id="IPR016059">
    <property type="entry name" value="DNA_ligase_ATP-dep_CS"/>
</dbReference>
<dbReference type="SUPFAM" id="SSF56091">
    <property type="entry name" value="DNA ligase/mRNA capping enzyme, catalytic domain"/>
    <property type="match status" value="1"/>
</dbReference>
<comment type="similarity">
    <text evidence="1">Belongs to the ATP-dependent DNA ligase family.</text>
</comment>
<dbReference type="InterPro" id="IPR012310">
    <property type="entry name" value="DNA_ligase_ATP-dep_cent"/>
</dbReference>
<dbReference type="Proteomes" id="UP000037392">
    <property type="component" value="Unassembled WGS sequence"/>
</dbReference>
<evidence type="ECO:0000313" key="7">
    <source>
        <dbReference type="Proteomes" id="UP000037392"/>
    </source>
</evidence>
<reference evidence="6 7" key="1">
    <citation type="submission" date="2011-04" db="EMBL/GenBank/DDBJ databases">
        <title>The Genome Sequence of Clostridium citroniae WAL-19142.</title>
        <authorList>
            <consortium name="The Broad Institute Genome Sequencing Platform"/>
            <person name="Earl A."/>
            <person name="Ward D."/>
            <person name="Feldgarden M."/>
            <person name="Gevers D."/>
            <person name="Warren Y.A."/>
            <person name="Tyrrell K.L."/>
            <person name="Citron D.M."/>
            <person name="Goldstein E.J."/>
            <person name="Daigneault M."/>
            <person name="Allen-Vercoe E."/>
            <person name="Young S.K."/>
            <person name="Zeng Q."/>
            <person name="Gargeya S."/>
            <person name="Fitzgerald M."/>
            <person name="Haas B."/>
            <person name="Abouelleil A."/>
            <person name="Alvarado L."/>
            <person name="Arachchi H.M."/>
            <person name="Berlin A."/>
            <person name="Brown A."/>
            <person name="Chapman S.B."/>
            <person name="Chen Z."/>
            <person name="Dunbar C."/>
            <person name="Freedman E."/>
            <person name="Gearin G."/>
            <person name="Gellesch M."/>
            <person name="Goldberg J."/>
            <person name="Griggs A."/>
            <person name="Gujja S."/>
            <person name="Heilman E.R."/>
            <person name="Heiman D."/>
            <person name="Howarth C."/>
            <person name="Larson L."/>
            <person name="Lui A."/>
            <person name="MacDonald P.J."/>
            <person name="Mehta T."/>
            <person name="Montmayeur A."/>
            <person name="Murphy C."/>
            <person name="Neiman D."/>
            <person name="Pearson M."/>
            <person name="Priest M."/>
            <person name="Roberts A."/>
            <person name="Saif S."/>
            <person name="Shea T."/>
            <person name="Shenoy N."/>
            <person name="Sisk P."/>
            <person name="Stolte C."/>
            <person name="Sykes S."/>
            <person name="White J."/>
            <person name="Yandava C."/>
            <person name="Wortman J."/>
            <person name="Nusbaum C."/>
            <person name="Birren B."/>
        </authorList>
    </citation>
    <scope>NUCLEOTIDE SEQUENCE [LARGE SCALE GENOMIC DNA]</scope>
    <source>
        <strain evidence="6 7">WAL-19142</strain>
    </source>
</reference>
<dbReference type="PANTHER" id="PTHR45674:SF4">
    <property type="entry name" value="DNA LIGASE 1"/>
    <property type="match status" value="1"/>
</dbReference>
<dbReference type="EMBL" id="ADLK01000005">
    <property type="protein sequence ID" value="KMW23669.1"/>
    <property type="molecule type" value="Genomic_DNA"/>
</dbReference>
<sequence>MMDLFDSKNIKPMLIGKEMAPFDDPNYIYELKWDGERCVAYLEPGKPPELRNKRNVRMLSKVPELAEISKQVKKRCILDGELFILKDGRPDFSLIQRRSLMSDRFKIELDSKHNPATFSAFDILYYDCQETMLLPLMERKALLDKSITDGPRMAISRYVDGQGTPLFDFAIERELEGIVAKVKDSIYIQEKRTTDWIKMKVMMEDDYVVCGYILKSNHMTSIVLGQYRGNTLIYKGHVTMGVSGQAFDIISRHSTLPAAPFIAYPAGHGNDRAVWLSPDLVCIVKFMHRTKSGGMRQPVFKGLRFDKLAKECIENV</sequence>
<dbReference type="PANTHER" id="PTHR45674">
    <property type="entry name" value="DNA LIGASE 1/3 FAMILY MEMBER"/>
    <property type="match status" value="1"/>
</dbReference>
<dbReference type="InterPro" id="IPR012309">
    <property type="entry name" value="DNA_ligase_ATP-dep_C"/>
</dbReference>
<dbReference type="Gene3D" id="3.30.1490.70">
    <property type="match status" value="1"/>
</dbReference>
<dbReference type="GO" id="GO:0003910">
    <property type="term" value="F:DNA ligase (ATP) activity"/>
    <property type="evidence" value="ECO:0007669"/>
    <property type="project" value="UniProtKB-EC"/>
</dbReference>
<dbReference type="CDD" id="cd07971">
    <property type="entry name" value="OBF_DNA_ligase_LigD"/>
    <property type="match status" value="1"/>
</dbReference>
<dbReference type="PROSITE" id="PS00333">
    <property type="entry name" value="DNA_LIGASE_A2"/>
    <property type="match status" value="1"/>
</dbReference>
<dbReference type="EC" id="6.5.1.1" evidence="2"/>
<dbReference type="AlphaFoldDB" id="A0A0J9CGC0"/>
<dbReference type="CDD" id="cd07906">
    <property type="entry name" value="Adenylation_DNA_ligase_LigD_LigC"/>
    <property type="match status" value="1"/>
</dbReference>